<dbReference type="InterPro" id="IPR000477">
    <property type="entry name" value="RT_dom"/>
</dbReference>
<dbReference type="InterPro" id="IPR051320">
    <property type="entry name" value="Viral_Replic_Matur_Polypro"/>
</dbReference>
<accession>A0A8X6FY66</accession>
<evidence type="ECO:0000313" key="3">
    <source>
        <dbReference type="EMBL" id="GFQ69868.1"/>
    </source>
</evidence>
<dbReference type="OrthoDB" id="6508513at2759"/>
<evidence type="ECO:0000313" key="4">
    <source>
        <dbReference type="Proteomes" id="UP000887116"/>
    </source>
</evidence>
<evidence type="ECO:0000256" key="1">
    <source>
        <dbReference type="SAM" id="MobiDB-lite"/>
    </source>
</evidence>
<feature type="compositionally biased region" description="Polar residues" evidence="1">
    <location>
        <begin position="210"/>
        <end position="220"/>
    </location>
</feature>
<gene>
    <name evidence="3" type="primary">M514_23336</name>
    <name evidence="3" type="ORF">TNCT_64431</name>
</gene>
<dbReference type="Gene3D" id="3.30.70.270">
    <property type="match status" value="1"/>
</dbReference>
<dbReference type="InterPro" id="IPR043128">
    <property type="entry name" value="Rev_trsase/Diguanyl_cyclase"/>
</dbReference>
<dbReference type="Proteomes" id="UP000887116">
    <property type="component" value="Unassembled WGS sequence"/>
</dbReference>
<dbReference type="GO" id="GO:0071897">
    <property type="term" value="P:DNA biosynthetic process"/>
    <property type="evidence" value="ECO:0007669"/>
    <property type="project" value="UniProtKB-ARBA"/>
</dbReference>
<dbReference type="EMBL" id="BMAO01010848">
    <property type="protein sequence ID" value="GFQ69868.1"/>
    <property type="molecule type" value="Genomic_DNA"/>
</dbReference>
<dbReference type="PANTHER" id="PTHR33064">
    <property type="entry name" value="POL PROTEIN"/>
    <property type="match status" value="1"/>
</dbReference>
<dbReference type="PANTHER" id="PTHR33064:SF37">
    <property type="entry name" value="RIBONUCLEASE H"/>
    <property type="match status" value="1"/>
</dbReference>
<sequence>MSFGLRNAGQTFQRFIDGVLHGLDICFAYIDDILVFSANNDLRILFQRLSDHGLQVNAFKSCLGKASVTFLGYQVSSEGTRTLPDRITDLQNFPGTNTTFSRHGLRGAQPLTWTSELDADFSKRKEALSEIALLTHPAHKCTFRTFYGYFCSPRWSSNDACRWTLSPFATYRKVFVFLIGTKEVRISVDRIKPAYVLADDPPSCGPSLPTPGSSRPTVTPRSGRRLRFLDFLAPAQQPRSSAPLVRMSLSTSVGLRPCLQHP</sequence>
<protein>
    <recommendedName>
        <fullName evidence="2">Reverse transcriptase domain-containing protein</fullName>
    </recommendedName>
</protein>
<reference evidence="3" key="1">
    <citation type="submission" date="2020-07" db="EMBL/GenBank/DDBJ databases">
        <title>Multicomponent nature underlies the extraordinary mechanical properties of spider dragline silk.</title>
        <authorList>
            <person name="Kono N."/>
            <person name="Nakamura H."/>
            <person name="Mori M."/>
            <person name="Yoshida Y."/>
            <person name="Ohtoshi R."/>
            <person name="Malay A.D."/>
            <person name="Moran D.A.P."/>
            <person name="Tomita M."/>
            <person name="Numata K."/>
            <person name="Arakawa K."/>
        </authorList>
    </citation>
    <scope>NUCLEOTIDE SEQUENCE</scope>
</reference>
<dbReference type="AlphaFoldDB" id="A0A8X6FY66"/>
<feature type="region of interest" description="Disordered" evidence="1">
    <location>
        <begin position="202"/>
        <end position="221"/>
    </location>
</feature>
<dbReference type="InterPro" id="IPR043502">
    <property type="entry name" value="DNA/RNA_pol_sf"/>
</dbReference>
<dbReference type="SUPFAM" id="SSF56672">
    <property type="entry name" value="DNA/RNA polymerases"/>
    <property type="match status" value="1"/>
</dbReference>
<organism evidence="3 4">
    <name type="scientific">Trichonephila clavata</name>
    <name type="common">Joro spider</name>
    <name type="synonym">Nephila clavata</name>
    <dbReference type="NCBI Taxonomy" id="2740835"/>
    <lineage>
        <taxon>Eukaryota</taxon>
        <taxon>Metazoa</taxon>
        <taxon>Ecdysozoa</taxon>
        <taxon>Arthropoda</taxon>
        <taxon>Chelicerata</taxon>
        <taxon>Arachnida</taxon>
        <taxon>Araneae</taxon>
        <taxon>Araneomorphae</taxon>
        <taxon>Entelegynae</taxon>
        <taxon>Araneoidea</taxon>
        <taxon>Nephilidae</taxon>
        <taxon>Trichonephila</taxon>
    </lineage>
</organism>
<dbReference type="Pfam" id="PF00078">
    <property type="entry name" value="RVT_1"/>
    <property type="match status" value="1"/>
</dbReference>
<feature type="domain" description="Reverse transcriptase" evidence="2">
    <location>
        <begin position="1"/>
        <end position="75"/>
    </location>
</feature>
<comment type="caution">
    <text evidence="3">The sequence shown here is derived from an EMBL/GenBank/DDBJ whole genome shotgun (WGS) entry which is preliminary data.</text>
</comment>
<name>A0A8X6FY66_TRICU</name>
<evidence type="ECO:0000259" key="2">
    <source>
        <dbReference type="Pfam" id="PF00078"/>
    </source>
</evidence>
<keyword evidence="4" id="KW-1185">Reference proteome</keyword>
<proteinExistence type="predicted"/>